<dbReference type="AlphaFoldDB" id="W9XA06"/>
<evidence type="ECO:0000256" key="1">
    <source>
        <dbReference type="ARBA" id="ARBA00006538"/>
    </source>
</evidence>
<dbReference type="SUPFAM" id="SSF54637">
    <property type="entry name" value="Thioesterase/thiol ester dehydrase-isomerase"/>
    <property type="match status" value="1"/>
</dbReference>
<dbReference type="EMBL" id="AMGY01000011">
    <property type="protein sequence ID" value="EXJ77307.1"/>
    <property type="molecule type" value="Genomic_DNA"/>
</dbReference>
<dbReference type="HOGENOM" id="CLU_1643471_0_0_1"/>
<comment type="similarity">
    <text evidence="1">Belongs to the C/M/P thioester hydrolase family.</text>
</comment>
<comment type="caution">
    <text evidence="3">The sequence shown here is derived from an EMBL/GenBank/DDBJ whole genome shotgun (WGS) entry which is preliminary data.</text>
</comment>
<dbReference type="GeneID" id="19174545"/>
<dbReference type="InterPro" id="IPR029069">
    <property type="entry name" value="HotDog_dom_sf"/>
</dbReference>
<dbReference type="GO" id="GO:0009062">
    <property type="term" value="P:fatty acid catabolic process"/>
    <property type="evidence" value="ECO:0007669"/>
    <property type="project" value="TreeGrafter"/>
</dbReference>
<dbReference type="GO" id="GO:0047617">
    <property type="term" value="F:fatty acyl-CoA hydrolase activity"/>
    <property type="evidence" value="ECO:0007669"/>
    <property type="project" value="InterPro"/>
</dbReference>
<dbReference type="OrthoDB" id="68328at2759"/>
<dbReference type="GO" id="GO:0006637">
    <property type="term" value="P:acyl-CoA metabolic process"/>
    <property type="evidence" value="ECO:0007669"/>
    <property type="project" value="InterPro"/>
</dbReference>
<sequence>MRKALFSLGAMFFESRLCPDGVSAQNLLGVAIKVVTTQDHLPITSKSSADWCRTRKPLSSQAEQLAGLAFLIDGALSFVPLMHDHKFLDDAAACSSLDFALRIFADDFDLNTWHLKEYTTTIANGGLTYSEGGLWDAHGAMVASMTQHNILRPKKGTGANL</sequence>
<organism evidence="3 4">
    <name type="scientific">Capronia epimyces CBS 606.96</name>
    <dbReference type="NCBI Taxonomy" id="1182542"/>
    <lineage>
        <taxon>Eukaryota</taxon>
        <taxon>Fungi</taxon>
        <taxon>Dikarya</taxon>
        <taxon>Ascomycota</taxon>
        <taxon>Pezizomycotina</taxon>
        <taxon>Eurotiomycetes</taxon>
        <taxon>Chaetothyriomycetidae</taxon>
        <taxon>Chaetothyriales</taxon>
        <taxon>Herpotrichiellaceae</taxon>
        <taxon>Capronia</taxon>
    </lineage>
</organism>
<proteinExistence type="inferred from homology"/>
<dbReference type="CDD" id="cd03444">
    <property type="entry name" value="Thioesterase_II_repeat1"/>
    <property type="match status" value="1"/>
</dbReference>
<reference evidence="3 4" key="1">
    <citation type="submission" date="2013-03" db="EMBL/GenBank/DDBJ databases">
        <title>The Genome Sequence of Capronia epimyces CBS 606.96.</title>
        <authorList>
            <consortium name="The Broad Institute Genomics Platform"/>
            <person name="Cuomo C."/>
            <person name="de Hoog S."/>
            <person name="Gorbushina A."/>
            <person name="Walker B."/>
            <person name="Young S.K."/>
            <person name="Zeng Q."/>
            <person name="Gargeya S."/>
            <person name="Fitzgerald M."/>
            <person name="Haas B."/>
            <person name="Abouelleil A."/>
            <person name="Allen A.W."/>
            <person name="Alvarado L."/>
            <person name="Arachchi H.M."/>
            <person name="Berlin A.M."/>
            <person name="Chapman S.B."/>
            <person name="Gainer-Dewar J."/>
            <person name="Goldberg J."/>
            <person name="Griggs A."/>
            <person name="Gujja S."/>
            <person name="Hansen M."/>
            <person name="Howarth C."/>
            <person name="Imamovic A."/>
            <person name="Ireland A."/>
            <person name="Larimer J."/>
            <person name="McCowan C."/>
            <person name="Murphy C."/>
            <person name="Pearson M."/>
            <person name="Poon T.W."/>
            <person name="Priest M."/>
            <person name="Roberts A."/>
            <person name="Saif S."/>
            <person name="Shea T."/>
            <person name="Sisk P."/>
            <person name="Sykes S."/>
            <person name="Wortman J."/>
            <person name="Nusbaum C."/>
            <person name="Birren B."/>
        </authorList>
    </citation>
    <scope>NUCLEOTIDE SEQUENCE [LARGE SCALE GENOMIC DNA]</scope>
    <source>
        <strain evidence="3 4">CBS 606.96</strain>
    </source>
</reference>
<dbReference type="PANTHER" id="PTHR11066:SF35">
    <property type="entry name" value="ACYL-COA THIOESTERASE II"/>
    <property type="match status" value="1"/>
</dbReference>
<dbReference type="STRING" id="1182542.W9XA06"/>
<dbReference type="Gene3D" id="2.40.160.210">
    <property type="entry name" value="Acyl-CoA thioesterase, double hotdog domain"/>
    <property type="match status" value="1"/>
</dbReference>
<dbReference type="InterPro" id="IPR049450">
    <property type="entry name" value="ACOT8-like_C"/>
</dbReference>
<dbReference type="InterPro" id="IPR042171">
    <property type="entry name" value="Acyl-CoA_hotdog"/>
</dbReference>
<evidence type="ECO:0000259" key="2">
    <source>
        <dbReference type="Pfam" id="PF20789"/>
    </source>
</evidence>
<dbReference type="eggNOG" id="KOG3016">
    <property type="taxonomic scope" value="Eukaryota"/>
</dbReference>
<dbReference type="GO" id="GO:0005782">
    <property type="term" value="C:peroxisomal matrix"/>
    <property type="evidence" value="ECO:0007669"/>
    <property type="project" value="UniProtKB-SubCell"/>
</dbReference>
<dbReference type="RefSeq" id="XP_007738745.1">
    <property type="nucleotide sequence ID" value="XM_007740555.1"/>
</dbReference>
<dbReference type="Proteomes" id="UP000019478">
    <property type="component" value="Unassembled WGS sequence"/>
</dbReference>
<feature type="domain" description="Acyl-CoA thioesterase-like C-terminal" evidence="2">
    <location>
        <begin position="40"/>
        <end position="148"/>
    </location>
</feature>
<dbReference type="PANTHER" id="PTHR11066">
    <property type="entry name" value="ACYL-COA THIOESTERASE"/>
    <property type="match status" value="1"/>
</dbReference>
<name>W9XA06_9EURO</name>
<evidence type="ECO:0000313" key="3">
    <source>
        <dbReference type="EMBL" id="EXJ77307.1"/>
    </source>
</evidence>
<gene>
    <name evidence="3" type="ORF">A1O3_10465</name>
</gene>
<keyword evidence="4" id="KW-1185">Reference proteome</keyword>
<protein>
    <recommendedName>
        <fullName evidence="2">Acyl-CoA thioesterase-like C-terminal domain-containing protein</fullName>
    </recommendedName>
</protein>
<accession>W9XA06</accession>
<evidence type="ECO:0000313" key="4">
    <source>
        <dbReference type="Proteomes" id="UP000019478"/>
    </source>
</evidence>
<dbReference type="Pfam" id="PF20789">
    <property type="entry name" value="4HBT_3C"/>
    <property type="match status" value="1"/>
</dbReference>
<dbReference type="InterPro" id="IPR003703">
    <property type="entry name" value="Acyl_CoA_thio"/>
</dbReference>